<dbReference type="Pfam" id="PF12146">
    <property type="entry name" value="Hydrolase_4"/>
    <property type="match status" value="1"/>
</dbReference>
<feature type="domain" description="Serine aminopeptidase S33" evidence="2">
    <location>
        <begin position="117"/>
        <end position="235"/>
    </location>
</feature>
<dbReference type="InterPro" id="IPR051044">
    <property type="entry name" value="MAG_DAG_Lipase"/>
</dbReference>
<reference evidence="4" key="1">
    <citation type="journal article" date="2019" name="Int. J. Syst. Evol. Microbiol.">
        <title>The Global Catalogue of Microorganisms (GCM) 10K type strain sequencing project: providing services to taxonomists for standard genome sequencing and annotation.</title>
        <authorList>
            <consortium name="The Broad Institute Genomics Platform"/>
            <consortium name="The Broad Institute Genome Sequencing Center for Infectious Disease"/>
            <person name="Wu L."/>
            <person name="Ma J."/>
        </authorList>
    </citation>
    <scope>NUCLEOTIDE SEQUENCE [LARGE SCALE GENOMIC DNA]</scope>
    <source>
        <strain evidence="4">CCM 4481</strain>
    </source>
</reference>
<dbReference type="SUPFAM" id="SSF53474">
    <property type="entry name" value="alpha/beta-Hydrolases"/>
    <property type="match status" value="1"/>
</dbReference>
<sequence length="525" mass="57778">MYRPILTALKRLVILVLVVLLSVLGMRAWDAWRGAPLHTWHTFEPHELTAAQIDATDWKGYLAAENALFDEVKRNVTDKLPPADQIATNRYYAGAPIYPGRFATDWNRSYQMAPDGPPVGTVVMLHGLTDSPYSLRHIARVYRNQGFFVVAIRLPGHGTVPSGLSHVQWADWMAATRLAVREARSHADPHAPLHLVGFSNGGALAMKYALDAIEDPKLARPDRLILISPMIGITRFARFAGIAGLPALLPAFARASWLDVVPEFNPFKYNSFPVNGARQAYLLTDVLQGQLQRLGQSNQLGDIAPVLTFQSVVDFTVSTAAVMRSLYALLPDNGSEIVLFDVNRDHAFDVLMRPSSSTALSRVLPTRPQRFRITVLGSVPPDDAMVETTIEAHSTESHTRPLSLHYPPGVFSMSHVSLPFPLDDSLYGTTPNPDEFYGTHLGTQAPRGERGALVLNIDAMMRMASNPFFAYVLDRVRELIANPAPPPSHGETASEKPPSDAERKAMEKAFEEAGDIDGNGAQIPW</sequence>
<keyword evidence="4" id="KW-1185">Reference proteome</keyword>
<dbReference type="Proteomes" id="UP001595961">
    <property type="component" value="Unassembled WGS sequence"/>
</dbReference>
<evidence type="ECO:0000259" key="2">
    <source>
        <dbReference type="Pfam" id="PF12146"/>
    </source>
</evidence>
<feature type="region of interest" description="Disordered" evidence="1">
    <location>
        <begin position="482"/>
        <end position="525"/>
    </location>
</feature>
<dbReference type="RefSeq" id="WP_266150687.1">
    <property type="nucleotide sequence ID" value="NZ_CP064028.1"/>
</dbReference>
<evidence type="ECO:0000313" key="4">
    <source>
        <dbReference type="Proteomes" id="UP001595961"/>
    </source>
</evidence>
<dbReference type="InterPro" id="IPR029058">
    <property type="entry name" value="AB_hydrolase_fold"/>
</dbReference>
<proteinExistence type="predicted"/>
<feature type="compositionally biased region" description="Basic and acidic residues" evidence="1">
    <location>
        <begin position="492"/>
        <end position="511"/>
    </location>
</feature>
<protein>
    <submittedName>
        <fullName evidence="3">Alpha/beta hydrolase</fullName>
    </submittedName>
</protein>
<organism evidence="3 4">
    <name type="scientific">Dyella halodurans</name>
    <dbReference type="NCBI Taxonomy" id="1920171"/>
    <lineage>
        <taxon>Bacteria</taxon>
        <taxon>Pseudomonadati</taxon>
        <taxon>Pseudomonadota</taxon>
        <taxon>Gammaproteobacteria</taxon>
        <taxon>Lysobacterales</taxon>
        <taxon>Rhodanobacteraceae</taxon>
        <taxon>Dyella</taxon>
    </lineage>
</organism>
<dbReference type="GO" id="GO:0016787">
    <property type="term" value="F:hydrolase activity"/>
    <property type="evidence" value="ECO:0007669"/>
    <property type="project" value="UniProtKB-KW"/>
</dbReference>
<evidence type="ECO:0000313" key="3">
    <source>
        <dbReference type="EMBL" id="MFC4525964.1"/>
    </source>
</evidence>
<dbReference type="EMBL" id="JBHSGA010000008">
    <property type="protein sequence ID" value="MFC4525964.1"/>
    <property type="molecule type" value="Genomic_DNA"/>
</dbReference>
<comment type="caution">
    <text evidence="3">The sequence shown here is derived from an EMBL/GenBank/DDBJ whole genome shotgun (WGS) entry which is preliminary data.</text>
</comment>
<name>A0ABV9C0F9_9GAMM</name>
<gene>
    <name evidence="3" type="ORF">ACFO5W_04875</name>
</gene>
<dbReference type="Gene3D" id="3.40.50.1820">
    <property type="entry name" value="alpha/beta hydrolase"/>
    <property type="match status" value="1"/>
</dbReference>
<dbReference type="InterPro" id="IPR022742">
    <property type="entry name" value="Hydrolase_4"/>
</dbReference>
<accession>A0ABV9C0F9</accession>
<evidence type="ECO:0000256" key="1">
    <source>
        <dbReference type="SAM" id="MobiDB-lite"/>
    </source>
</evidence>
<dbReference type="PANTHER" id="PTHR11614">
    <property type="entry name" value="PHOSPHOLIPASE-RELATED"/>
    <property type="match status" value="1"/>
</dbReference>
<keyword evidence="3" id="KW-0378">Hydrolase</keyword>